<gene>
    <name evidence="1" type="ORF">BFLFYP10_01695</name>
</gene>
<organism evidence="1">
    <name type="scientific">Bacteroides faecis</name>
    <dbReference type="NCBI Taxonomy" id="674529"/>
    <lineage>
        <taxon>Bacteria</taxon>
        <taxon>Pseudomonadati</taxon>
        <taxon>Bacteroidota</taxon>
        <taxon>Bacteroidia</taxon>
        <taxon>Bacteroidales</taxon>
        <taxon>Bacteroidaceae</taxon>
        <taxon>Bacteroides</taxon>
    </lineage>
</organism>
<sequence>MTFPKHFSLNFAKSMPFAPLYSISMQYFYSNAISTTGYFTG</sequence>
<evidence type="ECO:0000313" key="1">
    <source>
        <dbReference type="EMBL" id="VYT18875.1"/>
    </source>
</evidence>
<dbReference type="EMBL" id="CACRSZ010000045">
    <property type="protein sequence ID" value="VYT18875.1"/>
    <property type="molecule type" value="Genomic_DNA"/>
</dbReference>
<name>A0A6N2UJV5_9BACE</name>
<protein>
    <submittedName>
        <fullName evidence="1">Uncharacterized protein</fullName>
    </submittedName>
</protein>
<proteinExistence type="predicted"/>
<accession>A0A6N2UJV5</accession>
<reference evidence="1" key="1">
    <citation type="submission" date="2019-11" db="EMBL/GenBank/DDBJ databases">
        <authorList>
            <person name="Feng L."/>
        </authorList>
    </citation>
    <scope>NUCLEOTIDE SEQUENCE</scope>
    <source>
        <strain evidence="1">BfaecisLFYP10</strain>
    </source>
</reference>
<dbReference type="AlphaFoldDB" id="A0A6N2UJV5"/>